<dbReference type="Pfam" id="PF00005">
    <property type="entry name" value="ABC_tran"/>
    <property type="match status" value="1"/>
</dbReference>
<organism evidence="6 7">
    <name type="scientific">Maledivibacter halophilus</name>
    <dbReference type="NCBI Taxonomy" id="36842"/>
    <lineage>
        <taxon>Bacteria</taxon>
        <taxon>Bacillati</taxon>
        <taxon>Bacillota</taxon>
        <taxon>Clostridia</taxon>
        <taxon>Peptostreptococcales</taxon>
        <taxon>Caminicellaceae</taxon>
        <taxon>Maledivibacter</taxon>
    </lineage>
</organism>
<dbReference type="SMART" id="SM00382">
    <property type="entry name" value="AAA"/>
    <property type="match status" value="1"/>
</dbReference>
<comment type="similarity">
    <text evidence="1">Belongs to the ABC transporter superfamily.</text>
</comment>
<feature type="domain" description="ABC transporter" evidence="5">
    <location>
        <begin position="6"/>
        <end position="223"/>
    </location>
</feature>
<dbReference type="PANTHER" id="PTHR42798">
    <property type="entry name" value="LIPOPROTEIN-RELEASING SYSTEM ATP-BINDING PROTEIN LOLD"/>
    <property type="match status" value="1"/>
</dbReference>
<dbReference type="PROSITE" id="PS50893">
    <property type="entry name" value="ABC_TRANSPORTER_2"/>
    <property type="match status" value="1"/>
</dbReference>
<dbReference type="EMBL" id="FUZT01000002">
    <property type="protein sequence ID" value="SKC47485.1"/>
    <property type="molecule type" value="Genomic_DNA"/>
</dbReference>
<dbReference type="SUPFAM" id="SSF52540">
    <property type="entry name" value="P-loop containing nucleoside triphosphate hydrolases"/>
    <property type="match status" value="1"/>
</dbReference>
<dbReference type="PROSITE" id="PS00211">
    <property type="entry name" value="ABC_TRANSPORTER_1"/>
    <property type="match status" value="1"/>
</dbReference>
<dbReference type="GO" id="GO:0016887">
    <property type="term" value="F:ATP hydrolysis activity"/>
    <property type="evidence" value="ECO:0007669"/>
    <property type="project" value="InterPro"/>
</dbReference>
<protein>
    <submittedName>
        <fullName evidence="6">Putative ABC transport system ATP-binding protein</fullName>
    </submittedName>
</protein>
<dbReference type="GO" id="GO:0005524">
    <property type="term" value="F:ATP binding"/>
    <property type="evidence" value="ECO:0007669"/>
    <property type="project" value="UniProtKB-KW"/>
</dbReference>
<dbReference type="Gene3D" id="3.40.50.300">
    <property type="entry name" value="P-loop containing nucleotide triphosphate hydrolases"/>
    <property type="match status" value="1"/>
</dbReference>
<evidence type="ECO:0000313" key="7">
    <source>
        <dbReference type="Proteomes" id="UP000190285"/>
    </source>
</evidence>
<accession>A0A1T5J7T8</accession>
<keyword evidence="4 6" id="KW-0067">ATP-binding</keyword>
<evidence type="ECO:0000259" key="5">
    <source>
        <dbReference type="PROSITE" id="PS50893"/>
    </source>
</evidence>
<evidence type="ECO:0000256" key="1">
    <source>
        <dbReference type="ARBA" id="ARBA00005417"/>
    </source>
</evidence>
<dbReference type="RefSeq" id="WP_079489800.1">
    <property type="nucleotide sequence ID" value="NZ_FUZT01000002.1"/>
</dbReference>
<evidence type="ECO:0000256" key="3">
    <source>
        <dbReference type="ARBA" id="ARBA00022741"/>
    </source>
</evidence>
<dbReference type="InterPro" id="IPR003439">
    <property type="entry name" value="ABC_transporter-like_ATP-bd"/>
</dbReference>
<keyword evidence="7" id="KW-1185">Reference proteome</keyword>
<dbReference type="InterPro" id="IPR017911">
    <property type="entry name" value="MacB-like_ATP-bd"/>
</dbReference>
<dbReference type="InterPro" id="IPR027417">
    <property type="entry name" value="P-loop_NTPase"/>
</dbReference>
<evidence type="ECO:0000256" key="4">
    <source>
        <dbReference type="ARBA" id="ARBA00022840"/>
    </source>
</evidence>
<keyword evidence="2" id="KW-0813">Transport</keyword>
<dbReference type="FunFam" id="3.40.50.300:FF:000032">
    <property type="entry name" value="Export ABC transporter ATP-binding protein"/>
    <property type="match status" value="1"/>
</dbReference>
<proteinExistence type="inferred from homology"/>
<sequence>MNSNVIYMKDIVKSYKMGKNTLTVLKGISIKIEKGEFVAVLGPSGSGKSTLMNIIGCIDVADSGEYILSGQNIKAKNEDELAYIRNKEIGFIFQKFNLLSKYTAEHNVAFPLLLRGVEKKAAQEKARKVLEDVGLGDRIDHKPLELSGGQQQRVSVARALVGNPNILLADEPTGALDTKTGNEILDMFVELNNKGNTIVMITHDLEVAKRAGRIINVIDGEIVD</sequence>
<name>A0A1T5J7T8_9FIRM</name>
<evidence type="ECO:0000256" key="2">
    <source>
        <dbReference type="ARBA" id="ARBA00022448"/>
    </source>
</evidence>
<dbReference type="CDD" id="cd03255">
    <property type="entry name" value="ABC_MJ0796_LolCDE_FtsE"/>
    <property type="match status" value="1"/>
</dbReference>
<keyword evidence="3" id="KW-0547">Nucleotide-binding</keyword>
<dbReference type="OrthoDB" id="9802264at2"/>
<gene>
    <name evidence="6" type="ORF">SAMN02194393_00986</name>
</gene>
<dbReference type="PANTHER" id="PTHR42798:SF6">
    <property type="entry name" value="CELL DIVISION ATP-BINDING PROTEIN FTSE"/>
    <property type="match status" value="1"/>
</dbReference>
<dbReference type="InterPro" id="IPR003593">
    <property type="entry name" value="AAA+_ATPase"/>
</dbReference>
<reference evidence="6 7" key="1">
    <citation type="submission" date="2017-02" db="EMBL/GenBank/DDBJ databases">
        <authorList>
            <person name="Peterson S.W."/>
        </authorList>
    </citation>
    <scope>NUCLEOTIDE SEQUENCE [LARGE SCALE GENOMIC DNA]</scope>
    <source>
        <strain evidence="6 7">M1</strain>
    </source>
</reference>
<evidence type="ECO:0000313" key="6">
    <source>
        <dbReference type="EMBL" id="SKC47485.1"/>
    </source>
</evidence>
<dbReference type="GO" id="GO:0098796">
    <property type="term" value="C:membrane protein complex"/>
    <property type="evidence" value="ECO:0007669"/>
    <property type="project" value="UniProtKB-ARBA"/>
</dbReference>
<dbReference type="STRING" id="36842.SAMN02194393_00986"/>
<dbReference type="Proteomes" id="UP000190285">
    <property type="component" value="Unassembled WGS sequence"/>
</dbReference>
<dbReference type="GO" id="GO:0022857">
    <property type="term" value="F:transmembrane transporter activity"/>
    <property type="evidence" value="ECO:0007669"/>
    <property type="project" value="UniProtKB-ARBA"/>
</dbReference>
<dbReference type="InterPro" id="IPR017871">
    <property type="entry name" value="ABC_transporter-like_CS"/>
</dbReference>
<dbReference type="AlphaFoldDB" id="A0A1T5J7T8"/>